<dbReference type="EMBL" id="CM011674">
    <property type="protein sequence ID" value="TMS23103.1"/>
    <property type="molecule type" value="Genomic_DNA"/>
</dbReference>
<gene>
    <name evidence="1" type="ORF">E3U43_008409</name>
</gene>
<dbReference type="Proteomes" id="UP000793456">
    <property type="component" value="Chromosome I"/>
</dbReference>
<comment type="caution">
    <text evidence="1">The sequence shown here is derived from an EMBL/GenBank/DDBJ whole genome shotgun (WGS) entry which is preliminary data.</text>
</comment>
<protein>
    <submittedName>
        <fullName evidence="1">Uncharacterized protein</fullName>
    </submittedName>
</protein>
<accession>A0ACD3RVB3</accession>
<evidence type="ECO:0000313" key="1">
    <source>
        <dbReference type="EMBL" id="TMS23103.1"/>
    </source>
</evidence>
<reference evidence="1" key="1">
    <citation type="submission" date="2018-11" db="EMBL/GenBank/DDBJ databases">
        <title>The sequence and de novo assembly of Larimichthys crocea genome using PacBio and Hi-C technologies.</title>
        <authorList>
            <person name="Xu P."/>
            <person name="Chen B."/>
            <person name="Zhou Z."/>
            <person name="Ke Q."/>
            <person name="Wu Y."/>
            <person name="Bai H."/>
            <person name="Pu F."/>
        </authorList>
    </citation>
    <scope>NUCLEOTIDE SEQUENCE</scope>
    <source>
        <tissue evidence="1">Muscle</tissue>
    </source>
</reference>
<sequence length="161" mass="18007">MESLSKVDEPFPTPPPYFLPDERQTGQDVTIYHIHTPFSPSPAPPSFSFSPTVGCSTQINTPLPASALPPSTPKLKFVSYETELYRSPALTTCPSCQTQVTTQVTYRVGTHAWLMCLVFVLCGLLLGCCLIPLLVKYFKDAYHTCPRCRRVLHIHRKTCCE</sequence>
<keyword evidence="2" id="KW-1185">Reference proteome</keyword>
<evidence type="ECO:0000313" key="2">
    <source>
        <dbReference type="Proteomes" id="UP000793456"/>
    </source>
</evidence>
<proteinExistence type="predicted"/>
<name>A0ACD3RVB3_LARCR</name>
<organism evidence="1 2">
    <name type="scientific">Larimichthys crocea</name>
    <name type="common">Large yellow croaker</name>
    <name type="synonym">Pseudosciaena crocea</name>
    <dbReference type="NCBI Taxonomy" id="215358"/>
    <lineage>
        <taxon>Eukaryota</taxon>
        <taxon>Metazoa</taxon>
        <taxon>Chordata</taxon>
        <taxon>Craniata</taxon>
        <taxon>Vertebrata</taxon>
        <taxon>Euteleostomi</taxon>
        <taxon>Actinopterygii</taxon>
        <taxon>Neopterygii</taxon>
        <taxon>Teleostei</taxon>
        <taxon>Neoteleostei</taxon>
        <taxon>Acanthomorphata</taxon>
        <taxon>Eupercaria</taxon>
        <taxon>Sciaenidae</taxon>
        <taxon>Larimichthys</taxon>
    </lineage>
</organism>